<protein>
    <submittedName>
        <fullName evidence="1">Uncharacterized protein</fullName>
    </submittedName>
</protein>
<accession>A0A8I0W9T9</accession>
<evidence type="ECO:0000313" key="1">
    <source>
        <dbReference type="EMBL" id="MBF9304309.1"/>
    </source>
</evidence>
<organism evidence="1 2">
    <name type="scientific">Staphylococcus epidermidis</name>
    <dbReference type="NCBI Taxonomy" id="1282"/>
    <lineage>
        <taxon>Bacteria</taxon>
        <taxon>Bacillati</taxon>
        <taxon>Bacillota</taxon>
        <taxon>Bacilli</taxon>
        <taxon>Bacillales</taxon>
        <taxon>Staphylococcaceae</taxon>
        <taxon>Staphylococcus</taxon>
    </lineage>
</organism>
<reference evidence="1" key="1">
    <citation type="submission" date="2020-11" db="EMBL/GenBank/DDBJ databases">
        <title>Molecular epidemiology and genomic profiles of multidrug-resistant bacteria collected from clinical sources in South Africa.</title>
        <authorList>
            <person name="Asante J."/>
            <person name="Amoako D.G."/>
        </authorList>
    </citation>
    <scope>NUCLEOTIDE SEQUENCE</scope>
    <source>
        <strain evidence="1">C68</strain>
    </source>
</reference>
<evidence type="ECO:0000313" key="2">
    <source>
        <dbReference type="Proteomes" id="UP000622362"/>
    </source>
</evidence>
<gene>
    <name evidence="1" type="ORF">I3V53_09510</name>
</gene>
<name>A0A8I0W9T9_STAEP</name>
<dbReference type="AlphaFoldDB" id="A0A8I0W9T9"/>
<comment type="caution">
    <text evidence="1">The sequence shown here is derived from an EMBL/GenBank/DDBJ whole genome shotgun (WGS) entry which is preliminary data.</text>
</comment>
<dbReference type="Proteomes" id="UP000622362">
    <property type="component" value="Unassembled WGS sequence"/>
</dbReference>
<dbReference type="EMBL" id="JADPYN010000020">
    <property type="protein sequence ID" value="MBF9304309.1"/>
    <property type="molecule type" value="Genomic_DNA"/>
</dbReference>
<proteinExistence type="predicted"/>
<sequence length="58" mass="7049">MKEYIKWFLEDVLGKPYKDMNTIKLWQIENKSVQRNEDITNIKSVNILEKQMSIYDIL</sequence>
<dbReference type="RefSeq" id="WP_002502766.1">
    <property type="nucleotide sequence ID" value="NZ_CAXOHX010000020.1"/>
</dbReference>